<comment type="caution">
    <text evidence="2">The sequence shown here is derived from an EMBL/GenBank/DDBJ whole genome shotgun (WGS) entry which is preliminary data.</text>
</comment>
<accession>A0A834EQP2</accession>
<evidence type="ECO:0000256" key="1">
    <source>
        <dbReference type="SAM" id="MobiDB-lite"/>
    </source>
</evidence>
<protein>
    <submittedName>
        <fullName evidence="2">Uncharacterized protein</fullName>
    </submittedName>
</protein>
<evidence type="ECO:0000313" key="3">
    <source>
        <dbReference type="Proteomes" id="UP000664940"/>
    </source>
</evidence>
<organism evidence="2 3">
    <name type="scientific">Phyllostomus discolor</name>
    <name type="common">pale spear-nosed bat</name>
    <dbReference type="NCBI Taxonomy" id="89673"/>
    <lineage>
        <taxon>Eukaryota</taxon>
        <taxon>Metazoa</taxon>
        <taxon>Chordata</taxon>
        <taxon>Craniata</taxon>
        <taxon>Vertebrata</taxon>
        <taxon>Euteleostomi</taxon>
        <taxon>Mammalia</taxon>
        <taxon>Eutheria</taxon>
        <taxon>Laurasiatheria</taxon>
        <taxon>Chiroptera</taxon>
        <taxon>Yangochiroptera</taxon>
        <taxon>Phyllostomidae</taxon>
        <taxon>Phyllostominae</taxon>
        <taxon>Phyllostomus</taxon>
    </lineage>
</organism>
<evidence type="ECO:0000313" key="2">
    <source>
        <dbReference type="EMBL" id="KAF6125571.1"/>
    </source>
</evidence>
<feature type="region of interest" description="Disordered" evidence="1">
    <location>
        <begin position="1"/>
        <end position="25"/>
    </location>
</feature>
<gene>
    <name evidence="2" type="ORF">HJG60_009984</name>
</gene>
<feature type="region of interest" description="Disordered" evidence="1">
    <location>
        <begin position="143"/>
        <end position="172"/>
    </location>
</feature>
<sequence>MTGNWLPPDFSQRKKEKTLTRRSFTSDTNTRLKSILIPVTEKSQGALFEDNLLLELTSGNFSPSRPFRTDAEGEETLQTAECLCVQPKPTARSEALGEEKGQNKELTLRTGGRFEKVGVQRESVPGGTEQWLKIHSGLLRSRLAPGSSSERKLQPLDSKPWMSKPDFANWTF</sequence>
<dbReference type="AlphaFoldDB" id="A0A834EQP2"/>
<reference evidence="2 3" key="1">
    <citation type="journal article" date="2020" name="Nature">
        <title>Six reference-quality genomes reveal evolution of bat adaptations.</title>
        <authorList>
            <person name="Jebb D."/>
            <person name="Huang Z."/>
            <person name="Pippel M."/>
            <person name="Hughes G.M."/>
            <person name="Lavrichenko K."/>
            <person name="Devanna P."/>
            <person name="Winkler S."/>
            <person name="Jermiin L.S."/>
            <person name="Skirmuntt E.C."/>
            <person name="Katzourakis A."/>
            <person name="Burkitt-Gray L."/>
            <person name="Ray D.A."/>
            <person name="Sullivan K.A.M."/>
            <person name="Roscito J.G."/>
            <person name="Kirilenko B.M."/>
            <person name="Davalos L.M."/>
            <person name="Corthals A.P."/>
            <person name="Power M.L."/>
            <person name="Jones G."/>
            <person name="Ransome R.D."/>
            <person name="Dechmann D.K.N."/>
            <person name="Locatelli A.G."/>
            <person name="Puechmaille S.J."/>
            <person name="Fedrigo O."/>
            <person name="Jarvis E.D."/>
            <person name="Hiller M."/>
            <person name="Vernes S.C."/>
            <person name="Myers E.W."/>
            <person name="Teeling E.C."/>
        </authorList>
    </citation>
    <scope>NUCLEOTIDE SEQUENCE [LARGE SCALE GENOMIC DNA]</scope>
    <source>
        <strain evidence="2">Bat1K_MPI-CBG_1</strain>
    </source>
</reference>
<dbReference type="EMBL" id="JABVXQ010000002">
    <property type="protein sequence ID" value="KAF6125571.1"/>
    <property type="molecule type" value="Genomic_DNA"/>
</dbReference>
<dbReference type="Proteomes" id="UP000664940">
    <property type="component" value="Unassembled WGS sequence"/>
</dbReference>
<name>A0A834EQP2_9CHIR</name>
<proteinExistence type="predicted"/>